<keyword evidence="13 16" id="KW-0472">Membrane</keyword>
<keyword evidence="4" id="KW-1003">Cell membrane</keyword>
<dbReference type="PRINTS" id="PR00344">
    <property type="entry name" value="BCTRLSENSOR"/>
</dbReference>
<dbReference type="SUPFAM" id="SSF55874">
    <property type="entry name" value="ATPase domain of HSP90 chaperone/DNA topoisomerase II/histidine kinase"/>
    <property type="match status" value="1"/>
</dbReference>
<dbReference type="InterPro" id="IPR003594">
    <property type="entry name" value="HATPase_dom"/>
</dbReference>
<dbReference type="RefSeq" id="WP_343955830.1">
    <property type="nucleotide sequence ID" value="NZ_BAAAMN010000005.1"/>
</dbReference>
<evidence type="ECO:0000256" key="5">
    <source>
        <dbReference type="ARBA" id="ARBA00022553"/>
    </source>
</evidence>
<keyword evidence="11 16" id="KW-1133">Transmembrane helix</keyword>
<evidence type="ECO:0000256" key="10">
    <source>
        <dbReference type="ARBA" id="ARBA00022840"/>
    </source>
</evidence>
<comment type="caution">
    <text evidence="19">The sequence shown here is derived from an EMBL/GenBank/DDBJ whole genome shotgun (WGS) entry which is preliminary data.</text>
</comment>
<evidence type="ECO:0000256" key="8">
    <source>
        <dbReference type="ARBA" id="ARBA00022741"/>
    </source>
</evidence>
<dbReference type="SUPFAM" id="SSF158472">
    <property type="entry name" value="HAMP domain-like"/>
    <property type="match status" value="1"/>
</dbReference>
<proteinExistence type="predicted"/>
<feature type="region of interest" description="Disordered" evidence="15">
    <location>
        <begin position="553"/>
        <end position="585"/>
    </location>
</feature>
<dbReference type="Gene3D" id="6.10.340.10">
    <property type="match status" value="1"/>
</dbReference>
<feature type="transmembrane region" description="Helical" evidence="16">
    <location>
        <begin position="218"/>
        <end position="241"/>
    </location>
</feature>
<keyword evidence="10" id="KW-0067">ATP-binding</keyword>
<keyword evidence="6" id="KW-0808">Transferase</keyword>
<keyword evidence="9 19" id="KW-0418">Kinase</keyword>
<dbReference type="InterPro" id="IPR003661">
    <property type="entry name" value="HisK_dim/P_dom"/>
</dbReference>
<dbReference type="CDD" id="cd06225">
    <property type="entry name" value="HAMP"/>
    <property type="match status" value="1"/>
</dbReference>
<dbReference type="Gene3D" id="1.10.287.130">
    <property type="match status" value="1"/>
</dbReference>
<dbReference type="EC" id="2.7.13.3" evidence="3"/>
<evidence type="ECO:0000256" key="12">
    <source>
        <dbReference type="ARBA" id="ARBA00023012"/>
    </source>
</evidence>
<feature type="compositionally biased region" description="Polar residues" evidence="15">
    <location>
        <begin position="562"/>
        <end position="572"/>
    </location>
</feature>
<dbReference type="SMART" id="SM00388">
    <property type="entry name" value="HisKA"/>
    <property type="match status" value="1"/>
</dbReference>
<sequence length="585" mass="64481">MSTDVALPTEEPPQQPKKPWFKRIFGVFHRTRRRFIREWDSSMSLRTAVIAAAATIIGSLFLAFFLTQQITSGLFQSRFNQVQAEANHALQQTRQVFENAATADEDSTTSLVADTLRQLTTDETAFAREFLLVPLEEEDNLYVGSMSSGGATDQLITDDLAEQVSSGSGIYYQSISLPNAGSTEPGLAFGTQVVLPPGNYYALYFIYDLSDVQATIDYLMNVLLVAGVVLVIMNIGIALWVTRSVGKPIQQAAQTAEWLSSGDLSVRMDVKRTDEVGSLSGSFNKMADNIQDQITQLADLSQIQQRFVSDVSHELRTPLTTVRMASEVLYDSRDALDPVLRRSTELMQHQVERFQALLADLLEISRFDAGAAEVSLEKTDLLHLAADVALTAQPLADETDTQLSIVAKGESFTAEVDSRRIERILRNLVNNAIEHGESKPVDVVLQGDDTAVSIVVRDHGMGMTQEHLEHVFDRFWRADPARTRTTGGSGLGLAIAVEDTRLHNGTIDAWGKAAQGAAFRVTLPRISGTVVSGEPPLDLPPEYDRGMRLAPRDVDTVDPDEQANQSSVFNRVTEQHLYQPKDELP</sequence>
<keyword evidence="20" id="KW-1185">Reference proteome</keyword>
<dbReference type="Gene3D" id="3.30.565.10">
    <property type="entry name" value="Histidine kinase-like ATPase, C-terminal domain"/>
    <property type="match status" value="1"/>
</dbReference>
<feature type="domain" description="HAMP" evidence="18">
    <location>
        <begin position="243"/>
        <end position="295"/>
    </location>
</feature>
<dbReference type="SMART" id="SM00304">
    <property type="entry name" value="HAMP"/>
    <property type="match status" value="1"/>
</dbReference>
<evidence type="ECO:0000256" key="16">
    <source>
        <dbReference type="SAM" id="Phobius"/>
    </source>
</evidence>
<feature type="domain" description="Histidine kinase" evidence="17">
    <location>
        <begin position="310"/>
        <end position="527"/>
    </location>
</feature>
<evidence type="ECO:0000256" key="11">
    <source>
        <dbReference type="ARBA" id="ARBA00022989"/>
    </source>
</evidence>
<evidence type="ECO:0000256" key="14">
    <source>
        <dbReference type="ARBA" id="ARBA00035305"/>
    </source>
</evidence>
<keyword evidence="5" id="KW-0597">Phosphoprotein</keyword>
<evidence type="ECO:0000256" key="1">
    <source>
        <dbReference type="ARBA" id="ARBA00000085"/>
    </source>
</evidence>
<dbReference type="InterPro" id="IPR036097">
    <property type="entry name" value="HisK_dim/P_sf"/>
</dbReference>
<dbReference type="Pfam" id="PF02518">
    <property type="entry name" value="HATPase_c"/>
    <property type="match status" value="1"/>
</dbReference>
<evidence type="ECO:0000256" key="15">
    <source>
        <dbReference type="SAM" id="MobiDB-lite"/>
    </source>
</evidence>
<reference evidence="20" key="1">
    <citation type="journal article" date="2019" name="Int. J. Syst. Evol. Microbiol.">
        <title>The Global Catalogue of Microorganisms (GCM) 10K type strain sequencing project: providing services to taxonomists for standard genome sequencing and annotation.</title>
        <authorList>
            <consortium name="The Broad Institute Genomics Platform"/>
            <consortium name="The Broad Institute Genome Sequencing Center for Infectious Disease"/>
            <person name="Wu L."/>
            <person name="Ma J."/>
        </authorList>
    </citation>
    <scope>NUCLEOTIDE SEQUENCE [LARGE SCALE GENOMIC DNA]</scope>
    <source>
        <strain evidence="20">JCM 13595</strain>
    </source>
</reference>
<name>A0ABP5FK72_9MICC</name>
<evidence type="ECO:0000256" key="6">
    <source>
        <dbReference type="ARBA" id="ARBA00022679"/>
    </source>
</evidence>
<keyword evidence="8" id="KW-0547">Nucleotide-binding</keyword>
<evidence type="ECO:0000256" key="2">
    <source>
        <dbReference type="ARBA" id="ARBA00004651"/>
    </source>
</evidence>
<organism evidence="19 20">
    <name type="scientific">Yaniella flava</name>
    <dbReference type="NCBI Taxonomy" id="287930"/>
    <lineage>
        <taxon>Bacteria</taxon>
        <taxon>Bacillati</taxon>
        <taxon>Actinomycetota</taxon>
        <taxon>Actinomycetes</taxon>
        <taxon>Micrococcales</taxon>
        <taxon>Micrococcaceae</taxon>
        <taxon>Yaniella</taxon>
    </lineage>
</organism>
<dbReference type="SMART" id="SM00387">
    <property type="entry name" value="HATPase_c"/>
    <property type="match status" value="1"/>
</dbReference>
<dbReference type="PANTHER" id="PTHR45528:SF1">
    <property type="entry name" value="SENSOR HISTIDINE KINASE CPXA"/>
    <property type="match status" value="1"/>
</dbReference>
<dbReference type="Pfam" id="PF00672">
    <property type="entry name" value="HAMP"/>
    <property type="match status" value="1"/>
</dbReference>
<evidence type="ECO:0000259" key="17">
    <source>
        <dbReference type="PROSITE" id="PS50109"/>
    </source>
</evidence>
<dbReference type="EMBL" id="BAAAMN010000005">
    <property type="protein sequence ID" value="GAA2026673.1"/>
    <property type="molecule type" value="Genomic_DNA"/>
</dbReference>
<dbReference type="GO" id="GO:0016301">
    <property type="term" value="F:kinase activity"/>
    <property type="evidence" value="ECO:0007669"/>
    <property type="project" value="UniProtKB-KW"/>
</dbReference>
<dbReference type="Pfam" id="PF00512">
    <property type="entry name" value="HisKA"/>
    <property type="match status" value="1"/>
</dbReference>
<accession>A0ABP5FK72</accession>
<dbReference type="InterPro" id="IPR047669">
    <property type="entry name" value="MtrAB_MtrB"/>
</dbReference>
<dbReference type="PANTHER" id="PTHR45528">
    <property type="entry name" value="SENSOR HISTIDINE KINASE CPXA"/>
    <property type="match status" value="1"/>
</dbReference>
<comment type="catalytic activity">
    <reaction evidence="1">
        <text>ATP + protein L-histidine = ADP + protein N-phospho-L-histidine.</text>
        <dbReference type="EC" id="2.7.13.3"/>
    </reaction>
</comment>
<comment type="subcellular location">
    <subcellularLocation>
        <location evidence="2">Cell membrane</location>
        <topology evidence="2">Multi-pass membrane protein</topology>
    </subcellularLocation>
</comment>
<dbReference type="InterPro" id="IPR003660">
    <property type="entry name" value="HAMP_dom"/>
</dbReference>
<dbReference type="PROSITE" id="PS50885">
    <property type="entry name" value="HAMP"/>
    <property type="match status" value="1"/>
</dbReference>
<gene>
    <name evidence="19" type="primary">mtrB</name>
    <name evidence="19" type="ORF">GCM10009720_03000</name>
</gene>
<dbReference type="InterPro" id="IPR005467">
    <property type="entry name" value="His_kinase_dom"/>
</dbReference>
<evidence type="ECO:0000256" key="7">
    <source>
        <dbReference type="ARBA" id="ARBA00022692"/>
    </source>
</evidence>
<evidence type="ECO:0000256" key="13">
    <source>
        <dbReference type="ARBA" id="ARBA00023136"/>
    </source>
</evidence>
<keyword evidence="12" id="KW-0902">Two-component regulatory system</keyword>
<evidence type="ECO:0000259" key="18">
    <source>
        <dbReference type="PROSITE" id="PS50885"/>
    </source>
</evidence>
<dbReference type="InterPro" id="IPR050398">
    <property type="entry name" value="HssS/ArlS-like"/>
</dbReference>
<evidence type="ECO:0000256" key="9">
    <source>
        <dbReference type="ARBA" id="ARBA00022777"/>
    </source>
</evidence>
<keyword evidence="7 16" id="KW-0812">Transmembrane</keyword>
<dbReference type="PROSITE" id="PS50109">
    <property type="entry name" value="HIS_KIN"/>
    <property type="match status" value="1"/>
</dbReference>
<evidence type="ECO:0000313" key="19">
    <source>
        <dbReference type="EMBL" id="GAA2026673.1"/>
    </source>
</evidence>
<dbReference type="InterPro" id="IPR036890">
    <property type="entry name" value="HATPase_C_sf"/>
</dbReference>
<dbReference type="InterPro" id="IPR004358">
    <property type="entry name" value="Sig_transdc_His_kin-like_C"/>
</dbReference>
<dbReference type="NCBIfam" id="NF040691">
    <property type="entry name" value="MtrAB_MtrB"/>
    <property type="match status" value="1"/>
</dbReference>
<feature type="transmembrane region" description="Helical" evidence="16">
    <location>
        <begin position="43"/>
        <end position="66"/>
    </location>
</feature>
<dbReference type="Proteomes" id="UP001501461">
    <property type="component" value="Unassembled WGS sequence"/>
</dbReference>
<dbReference type="SUPFAM" id="SSF47384">
    <property type="entry name" value="Homodimeric domain of signal transducing histidine kinase"/>
    <property type="match status" value="1"/>
</dbReference>
<dbReference type="CDD" id="cd00082">
    <property type="entry name" value="HisKA"/>
    <property type="match status" value="1"/>
</dbReference>
<evidence type="ECO:0000256" key="3">
    <source>
        <dbReference type="ARBA" id="ARBA00012438"/>
    </source>
</evidence>
<evidence type="ECO:0000313" key="20">
    <source>
        <dbReference type="Proteomes" id="UP001501461"/>
    </source>
</evidence>
<protein>
    <recommendedName>
        <fullName evidence="14">Sensor histidine kinase MtrB</fullName>
        <ecNumber evidence="3">2.7.13.3</ecNumber>
    </recommendedName>
</protein>
<evidence type="ECO:0000256" key="4">
    <source>
        <dbReference type="ARBA" id="ARBA00022475"/>
    </source>
</evidence>